<feature type="transmembrane region" description="Helical" evidence="7">
    <location>
        <begin position="108"/>
        <end position="126"/>
    </location>
</feature>
<dbReference type="InterPro" id="IPR007816">
    <property type="entry name" value="ResB-like_domain"/>
</dbReference>
<feature type="compositionally biased region" description="Low complexity" evidence="6">
    <location>
        <begin position="9"/>
        <end position="19"/>
    </location>
</feature>
<evidence type="ECO:0000256" key="3">
    <source>
        <dbReference type="ARBA" id="ARBA00022748"/>
    </source>
</evidence>
<accession>A0ABU1Z0Q5</accession>
<feature type="region of interest" description="Disordered" evidence="6">
    <location>
        <begin position="1"/>
        <end position="24"/>
    </location>
</feature>
<dbReference type="PANTHER" id="PTHR31566">
    <property type="entry name" value="CYTOCHROME C BIOGENESIS PROTEIN CCS1, CHLOROPLASTIC"/>
    <property type="match status" value="1"/>
</dbReference>
<evidence type="ECO:0000256" key="6">
    <source>
        <dbReference type="SAM" id="MobiDB-lite"/>
    </source>
</evidence>
<evidence type="ECO:0000256" key="5">
    <source>
        <dbReference type="ARBA" id="ARBA00023136"/>
    </source>
</evidence>
<dbReference type="EMBL" id="JAVDXX010000001">
    <property type="protein sequence ID" value="MDR7294194.1"/>
    <property type="molecule type" value="Genomic_DNA"/>
</dbReference>
<dbReference type="InterPro" id="IPR023494">
    <property type="entry name" value="Cyt_c_bgen_Ccs1/CcsB/ResB"/>
</dbReference>
<comment type="subcellular location">
    <subcellularLocation>
        <location evidence="1">Membrane</location>
        <topology evidence="1">Multi-pass membrane protein</topology>
    </subcellularLocation>
</comment>
<keyword evidence="2 7" id="KW-0812">Transmembrane</keyword>
<name>A0ABU1Z0Q5_9MICC</name>
<keyword evidence="10" id="KW-1185">Reference proteome</keyword>
<proteinExistence type="predicted"/>
<feature type="transmembrane region" description="Helical" evidence="7">
    <location>
        <begin position="485"/>
        <end position="503"/>
    </location>
</feature>
<keyword evidence="5 7" id="KW-0472">Membrane</keyword>
<feature type="domain" description="ResB-like" evidence="8">
    <location>
        <begin position="52"/>
        <end position="539"/>
    </location>
</feature>
<dbReference type="Proteomes" id="UP001180715">
    <property type="component" value="Unassembled WGS sequence"/>
</dbReference>
<dbReference type="PANTHER" id="PTHR31566:SF0">
    <property type="entry name" value="CYTOCHROME C BIOGENESIS PROTEIN CCS1, CHLOROPLASTIC"/>
    <property type="match status" value="1"/>
</dbReference>
<feature type="transmembrane region" description="Helical" evidence="7">
    <location>
        <begin position="207"/>
        <end position="228"/>
    </location>
</feature>
<evidence type="ECO:0000256" key="7">
    <source>
        <dbReference type="SAM" id="Phobius"/>
    </source>
</evidence>
<gene>
    <name evidence="9" type="ORF">J2S67_001462</name>
</gene>
<reference evidence="9" key="1">
    <citation type="submission" date="2023-07" db="EMBL/GenBank/DDBJ databases">
        <title>Sequencing the genomes of 1000 actinobacteria strains.</title>
        <authorList>
            <person name="Klenk H.-P."/>
        </authorList>
    </citation>
    <scope>NUCLEOTIDE SEQUENCE</scope>
    <source>
        <strain evidence="9">DSM 13068</strain>
    </source>
</reference>
<evidence type="ECO:0000256" key="1">
    <source>
        <dbReference type="ARBA" id="ARBA00004141"/>
    </source>
</evidence>
<dbReference type="Pfam" id="PF05140">
    <property type="entry name" value="ResB"/>
    <property type="match status" value="1"/>
</dbReference>
<feature type="transmembrane region" description="Helical" evidence="7">
    <location>
        <begin position="51"/>
        <end position="72"/>
    </location>
</feature>
<evidence type="ECO:0000313" key="9">
    <source>
        <dbReference type="EMBL" id="MDR7294194.1"/>
    </source>
</evidence>
<protein>
    <submittedName>
        <fullName evidence="9">Cytochrome c biogenesis protein</fullName>
    </submittedName>
</protein>
<evidence type="ECO:0000259" key="8">
    <source>
        <dbReference type="Pfam" id="PF05140"/>
    </source>
</evidence>
<evidence type="ECO:0000256" key="2">
    <source>
        <dbReference type="ARBA" id="ARBA00022692"/>
    </source>
</evidence>
<evidence type="ECO:0000256" key="4">
    <source>
        <dbReference type="ARBA" id="ARBA00022989"/>
    </source>
</evidence>
<keyword evidence="4 7" id="KW-1133">Transmembrane helix</keyword>
<keyword evidence="3" id="KW-0201">Cytochrome c-type biogenesis</keyword>
<dbReference type="RefSeq" id="WP_310247682.1">
    <property type="nucleotide sequence ID" value="NZ_JAVDXX010000001.1"/>
</dbReference>
<evidence type="ECO:0000313" key="10">
    <source>
        <dbReference type="Proteomes" id="UP001180715"/>
    </source>
</evidence>
<sequence length="555" mass="61324">MTKKDAAKKAAANEAATKKATAKKQAKQQKQLAPALGPIGMMRWAWTQLTTMRTAMVLLMLLAVAAVPGSLFPQRNQDPQSVAQYIAEHEVAGPILDKLQLFDVFTSVWFSAIYLLLFVSLIGCVIPRARQHARATVRPPARTPVRLNRMPVNGVIELKANQGDSEEIAQTLRSILRKRRYRTSIEENKGQVSVAAERGYLREWGNLTFHVSLIGVLIAVAVGGLFGYNGQRIIVQGEGFTNTLIAYDQFSPGQRFKAENLQPFQLKLKDFKIQFDRQERADGKYGQPIDYEANLDVRHSPDAEWVTEKLKVNEPLRVAGTDIYLLGNGYAPMITVTDGEGNVAFSGPVVAQPQDPSYMSLVVLKVPDAKPTQLGFQGFFLPTTVMGENGVAYSGDPEALAPSLNLDSYYGDLGLETGAPQNVYVLKTEKMTQLNSRKLEAGGIVLGLNPQNREYKLPEGKGTIRFDGLKRFIGIEVHHDPGKPWLLGFSMLAVAGLLASLFIPRRRVWFKVSDPDEAGKRRIEYALLARGEDPRLQTEAEALVKAVSGRYTLAE</sequence>
<comment type="caution">
    <text evidence="9">The sequence shown here is derived from an EMBL/GenBank/DDBJ whole genome shotgun (WGS) entry which is preliminary data.</text>
</comment>
<organism evidence="9 10">
    <name type="scientific">Pseudoglutamicibacter albus</name>
    <dbReference type="NCBI Taxonomy" id="98671"/>
    <lineage>
        <taxon>Bacteria</taxon>
        <taxon>Bacillati</taxon>
        <taxon>Actinomycetota</taxon>
        <taxon>Actinomycetes</taxon>
        <taxon>Micrococcales</taxon>
        <taxon>Micrococcaceae</taxon>
        <taxon>Pseudoglutamicibacter</taxon>
    </lineage>
</organism>